<gene>
    <name evidence="1" type="ORF">GA0070616_1351</name>
</gene>
<accession>A0A1C6RL45</accession>
<sequence length="65" mass="7342">MTGMYDEWSASVRVSLAAQTVAEHENGGTCRQCTPDGCPQLEIDRPILDAHRAERAQWLAERTRR</sequence>
<protein>
    <submittedName>
        <fullName evidence="1">Uncharacterized protein</fullName>
    </submittedName>
</protein>
<evidence type="ECO:0000313" key="1">
    <source>
        <dbReference type="EMBL" id="SCL17754.1"/>
    </source>
</evidence>
<proteinExistence type="predicted"/>
<dbReference type="STRING" id="145857.GA0070616_1351"/>
<organism evidence="1 2">
    <name type="scientific">Micromonospora nigra</name>
    <dbReference type="NCBI Taxonomy" id="145857"/>
    <lineage>
        <taxon>Bacteria</taxon>
        <taxon>Bacillati</taxon>
        <taxon>Actinomycetota</taxon>
        <taxon>Actinomycetes</taxon>
        <taxon>Micromonosporales</taxon>
        <taxon>Micromonosporaceae</taxon>
        <taxon>Micromonospora</taxon>
    </lineage>
</organism>
<keyword evidence="2" id="KW-1185">Reference proteome</keyword>
<dbReference type="AlphaFoldDB" id="A0A1C6RL45"/>
<dbReference type="EMBL" id="FMHT01000003">
    <property type="protein sequence ID" value="SCL17754.1"/>
    <property type="molecule type" value="Genomic_DNA"/>
</dbReference>
<reference evidence="1 2" key="1">
    <citation type="submission" date="2016-06" db="EMBL/GenBank/DDBJ databases">
        <authorList>
            <person name="Kjaerup R.B."/>
            <person name="Dalgaard T.S."/>
            <person name="Juul-Madsen H.R."/>
        </authorList>
    </citation>
    <scope>NUCLEOTIDE SEQUENCE [LARGE SCALE GENOMIC DNA]</scope>
    <source>
        <strain evidence="1 2">DSM 43818</strain>
    </source>
</reference>
<evidence type="ECO:0000313" key="2">
    <source>
        <dbReference type="Proteomes" id="UP000199699"/>
    </source>
</evidence>
<dbReference type="Proteomes" id="UP000199699">
    <property type="component" value="Unassembled WGS sequence"/>
</dbReference>
<name>A0A1C6RL45_9ACTN</name>